<feature type="domain" description="FAD/NAD(P)-binding" evidence="1">
    <location>
        <begin position="116"/>
        <end position="407"/>
    </location>
</feature>
<dbReference type="SUPFAM" id="SSF46548">
    <property type="entry name" value="alpha-helical ferredoxin"/>
    <property type="match status" value="1"/>
</dbReference>
<reference evidence="3" key="1">
    <citation type="submission" date="2020-10" db="EMBL/GenBank/DDBJ databases">
        <authorList>
            <person name="Gilroy R."/>
        </authorList>
    </citation>
    <scope>NUCLEOTIDE SEQUENCE</scope>
    <source>
        <strain evidence="3">CHK195-15760</strain>
    </source>
</reference>
<dbReference type="GO" id="GO:0051536">
    <property type="term" value="F:iron-sulfur cluster binding"/>
    <property type="evidence" value="ECO:0007669"/>
    <property type="project" value="InterPro"/>
</dbReference>
<dbReference type="Pfam" id="PF14691">
    <property type="entry name" value="Fer4_20"/>
    <property type="match status" value="1"/>
</dbReference>
<dbReference type="Gene3D" id="1.10.1060.10">
    <property type="entry name" value="Alpha-helical ferredoxin"/>
    <property type="match status" value="1"/>
</dbReference>
<dbReference type="InterPro" id="IPR023753">
    <property type="entry name" value="FAD/NAD-binding_dom"/>
</dbReference>
<dbReference type="PANTHER" id="PTHR42783:SF3">
    <property type="entry name" value="GLUTAMATE SYNTHASE [NADPH] SMALL CHAIN-RELATED"/>
    <property type="match status" value="1"/>
</dbReference>
<dbReference type="AlphaFoldDB" id="A0A9D1M1K7"/>
<feature type="domain" description="Dihydroprymidine dehydrogenase" evidence="2">
    <location>
        <begin position="4"/>
        <end position="102"/>
    </location>
</feature>
<dbReference type="Proteomes" id="UP000824093">
    <property type="component" value="Unassembled WGS sequence"/>
</dbReference>
<dbReference type="Pfam" id="PF07992">
    <property type="entry name" value="Pyr_redox_2"/>
    <property type="match status" value="1"/>
</dbReference>
<dbReference type="PANTHER" id="PTHR42783">
    <property type="entry name" value="GLUTAMATE SYNTHASE [NADPH] SMALL CHAIN"/>
    <property type="match status" value="1"/>
</dbReference>
<dbReference type="InterPro" id="IPR009051">
    <property type="entry name" value="Helical_ferredxn"/>
</dbReference>
<comment type="caution">
    <text evidence="3">The sequence shown here is derived from an EMBL/GenBank/DDBJ whole genome shotgun (WGS) entry which is preliminary data.</text>
</comment>
<evidence type="ECO:0000259" key="1">
    <source>
        <dbReference type="Pfam" id="PF07992"/>
    </source>
</evidence>
<protein>
    <submittedName>
        <fullName evidence="3">FAD-dependent oxidoreductase</fullName>
    </submittedName>
</protein>
<name>A0A9D1M1K7_9FIRM</name>
<organism evidence="3 4">
    <name type="scientific">Candidatus Merdicola faecigallinarum</name>
    <dbReference type="NCBI Taxonomy" id="2840862"/>
    <lineage>
        <taxon>Bacteria</taxon>
        <taxon>Bacillati</taxon>
        <taxon>Bacillota</taxon>
        <taxon>Clostridia</taxon>
        <taxon>Candidatus Merdicola</taxon>
    </lineage>
</organism>
<evidence type="ECO:0000313" key="3">
    <source>
        <dbReference type="EMBL" id="HIU51851.1"/>
    </source>
</evidence>
<dbReference type="EMBL" id="DVNH01000028">
    <property type="protein sequence ID" value="HIU51851.1"/>
    <property type="molecule type" value="Genomic_DNA"/>
</dbReference>
<dbReference type="SUPFAM" id="SSF51971">
    <property type="entry name" value="Nucleotide-binding domain"/>
    <property type="match status" value="2"/>
</dbReference>
<sequence length="426" mass="47461">MENREEQIAEYTNYCLNCKVKPCQKGCPLENDIPNFIQSVKNNKIEEAFQTLIKTTVLGSLCGRICPHFKQCQGSCVRGIKGNPVSIGEVEAYVFDKAIEKGLKINKEINESLKGKKVAIIGSGPSSLTAAAFLAREGITVTIYEKQEKLGGILRYGIPSFRLGKEILDKTINIILELGIKVKTEQNLEENLFLSDLEKEYDAVFLGIGANKSSKMEIEGEELKGVYGGNELLEKGIHPNYTGKKVAVIGGGNVAMDTARTIKRMGAEKVFVIYRRAEEQMPAEKKEIEEAKVEGIKFLFQNNIVKIIGNEKQEVEKIECIKTELVQKEGEVRKSPVNIIGSNYEMEMDYVVMAVGSKTDRELLSTLDMELTNYGYLKVNEKYQTSKKKIFAGGDLIGTKATVAWAARSGREAAKEIKEFLLLEKE</sequence>
<reference evidence="3" key="2">
    <citation type="journal article" date="2021" name="PeerJ">
        <title>Extensive microbial diversity within the chicken gut microbiome revealed by metagenomics and culture.</title>
        <authorList>
            <person name="Gilroy R."/>
            <person name="Ravi A."/>
            <person name="Getino M."/>
            <person name="Pursley I."/>
            <person name="Horton D.L."/>
            <person name="Alikhan N.F."/>
            <person name="Baker D."/>
            <person name="Gharbi K."/>
            <person name="Hall N."/>
            <person name="Watson M."/>
            <person name="Adriaenssens E.M."/>
            <person name="Foster-Nyarko E."/>
            <person name="Jarju S."/>
            <person name="Secka A."/>
            <person name="Antonio M."/>
            <person name="Oren A."/>
            <person name="Chaudhuri R.R."/>
            <person name="La Ragione R."/>
            <person name="Hildebrand F."/>
            <person name="Pallen M.J."/>
        </authorList>
    </citation>
    <scope>NUCLEOTIDE SEQUENCE</scope>
    <source>
        <strain evidence="3">CHK195-15760</strain>
    </source>
</reference>
<dbReference type="PRINTS" id="PR00419">
    <property type="entry name" value="ADXRDTASE"/>
</dbReference>
<accession>A0A9D1M1K7</accession>
<evidence type="ECO:0000259" key="2">
    <source>
        <dbReference type="Pfam" id="PF14691"/>
    </source>
</evidence>
<proteinExistence type="predicted"/>
<dbReference type="InterPro" id="IPR028261">
    <property type="entry name" value="DPD_II"/>
</dbReference>
<gene>
    <name evidence="3" type="ORF">IAB70_04435</name>
</gene>
<dbReference type="InterPro" id="IPR036188">
    <property type="entry name" value="FAD/NAD-bd_sf"/>
</dbReference>
<evidence type="ECO:0000313" key="4">
    <source>
        <dbReference type="Proteomes" id="UP000824093"/>
    </source>
</evidence>
<dbReference type="GO" id="GO:0016491">
    <property type="term" value="F:oxidoreductase activity"/>
    <property type="evidence" value="ECO:0007669"/>
    <property type="project" value="InterPro"/>
</dbReference>
<dbReference type="Gene3D" id="3.50.50.60">
    <property type="entry name" value="FAD/NAD(P)-binding domain"/>
    <property type="match status" value="2"/>
</dbReference>